<keyword evidence="6 7" id="KW-0472">Membrane</keyword>
<evidence type="ECO:0000256" key="4">
    <source>
        <dbReference type="ARBA" id="ARBA00022692"/>
    </source>
</evidence>
<dbReference type="GO" id="GO:0005275">
    <property type="term" value="F:amine transmembrane transporter activity"/>
    <property type="evidence" value="ECO:0007669"/>
    <property type="project" value="TreeGrafter"/>
</dbReference>
<accession>E0XPI2</accession>
<dbReference type="GO" id="GO:0015871">
    <property type="term" value="P:choline transport"/>
    <property type="evidence" value="ECO:0007669"/>
    <property type="project" value="TreeGrafter"/>
</dbReference>
<feature type="transmembrane region" description="Helical" evidence="7">
    <location>
        <begin position="543"/>
        <end position="571"/>
    </location>
</feature>
<reference evidence="9" key="1">
    <citation type="journal article" date="2011" name="Environ. Microbiol.">
        <title>Time-series analyses of Monterey Bay coastal microbial picoplankton using a 'genome proxy' microarray.</title>
        <authorList>
            <person name="Rich V.I."/>
            <person name="Pham V.D."/>
            <person name="Eppley J."/>
            <person name="Shi Y."/>
            <person name="DeLong E.F."/>
        </authorList>
    </citation>
    <scope>NUCLEOTIDE SEQUENCE</scope>
</reference>
<keyword evidence="2 7" id="KW-0813">Transport</keyword>
<feature type="transmembrane region" description="Helical" evidence="7">
    <location>
        <begin position="104"/>
        <end position="121"/>
    </location>
</feature>
<dbReference type="GO" id="GO:0031460">
    <property type="term" value="P:glycine betaine transport"/>
    <property type="evidence" value="ECO:0007669"/>
    <property type="project" value="TreeGrafter"/>
</dbReference>
<feature type="transmembrane region" description="Helical" evidence="7">
    <location>
        <begin position="654"/>
        <end position="671"/>
    </location>
</feature>
<feature type="transmembrane region" description="Helical" evidence="7">
    <location>
        <begin position="412"/>
        <end position="431"/>
    </location>
</feature>
<protein>
    <submittedName>
        <fullName evidence="9">ABC-type proline/glycine betaine transport system, permease component</fullName>
    </submittedName>
</protein>
<evidence type="ECO:0000256" key="1">
    <source>
        <dbReference type="ARBA" id="ARBA00004141"/>
    </source>
</evidence>
<dbReference type="PANTHER" id="PTHR47737">
    <property type="entry name" value="GLYCINE BETAINE/PROLINE BETAINE TRANSPORT SYSTEM PERMEASE PROTEIN PROW"/>
    <property type="match status" value="1"/>
</dbReference>
<dbReference type="Gene3D" id="1.10.3720.10">
    <property type="entry name" value="MetI-like"/>
    <property type="match status" value="2"/>
</dbReference>
<proteinExistence type="inferred from homology"/>
<feature type="transmembrane region" description="Helical" evidence="7">
    <location>
        <begin position="438"/>
        <end position="464"/>
    </location>
</feature>
<dbReference type="Pfam" id="PF00528">
    <property type="entry name" value="BPD_transp_1"/>
    <property type="match status" value="2"/>
</dbReference>
<dbReference type="GO" id="GO:0043190">
    <property type="term" value="C:ATP-binding cassette (ABC) transporter complex"/>
    <property type="evidence" value="ECO:0007669"/>
    <property type="project" value="TreeGrafter"/>
</dbReference>
<feature type="domain" description="ABC transmembrane type-1" evidence="8">
    <location>
        <begin position="124"/>
        <end position="304"/>
    </location>
</feature>
<feature type="domain" description="ABC transmembrane type-1" evidence="8">
    <location>
        <begin position="496"/>
        <end position="675"/>
    </location>
</feature>
<feature type="transmembrane region" description="Helical" evidence="7">
    <location>
        <begin position="171"/>
        <end position="196"/>
    </location>
</feature>
<evidence type="ECO:0000256" key="3">
    <source>
        <dbReference type="ARBA" id="ARBA00022475"/>
    </source>
</evidence>
<feature type="transmembrane region" description="Helical" evidence="7">
    <location>
        <begin position="610"/>
        <end position="634"/>
    </location>
</feature>
<evidence type="ECO:0000259" key="8">
    <source>
        <dbReference type="PROSITE" id="PS50928"/>
    </source>
</evidence>
<dbReference type="SUPFAM" id="SSF161098">
    <property type="entry name" value="MetI-like"/>
    <property type="match status" value="2"/>
</dbReference>
<keyword evidence="3" id="KW-1003">Cell membrane</keyword>
<dbReference type="CDD" id="cd06261">
    <property type="entry name" value="TM_PBP2"/>
    <property type="match status" value="2"/>
</dbReference>
<feature type="transmembrane region" description="Helical" evidence="7">
    <location>
        <begin position="49"/>
        <end position="69"/>
    </location>
</feature>
<dbReference type="InterPro" id="IPR035906">
    <property type="entry name" value="MetI-like_sf"/>
</dbReference>
<feature type="transmembrane region" description="Helical" evidence="7">
    <location>
        <begin position="328"/>
        <end position="348"/>
    </location>
</feature>
<keyword evidence="4 7" id="KW-0812">Transmembrane</keyword>
<dbReference type="EMBL" id="GU474834">
    <property type="protein sequence ID" value="ADI16323.1"/>
    <property type="molecule type" value="Genomic_DNA"/>
</dbReference>
<feature type="transmembrane region" description="Helical" evidence="7">
    <location>
        <begin position="500"/>
        <end position="523"/>
    </location>
</feature>
<feature type="transmembrane region" description="Helical" evidence="7">
    <location>
        <begin position="476"/>
        <end position="493"/>
    </location>
</feature>
<feature type="transmembrane region" description="Helical" evidence="7">
    <location>
        <begin position="12"/>
        <end position="29"/>
    </location>
</feature>
<dbReference type="PROSITE" id="PS50928">
    <property type="entry name" value="ABC_TM1"/>
    <property type="match status" value="2"/>
</dbReference>
<dbReference type="AlphaFoldDB" id="E0XPI2"/>
<evidence type="ECO:0000256" key="5">
    <source>
        <dbReference type="ARBA" id="ARBA00022989"/>
    </source>
</evidence>
<dbReference type="GO" id="GO:0015226">
    <property type="term" value="F:carnitine transmembrane transporter activity"/>
    <property type="evidence" value="ECO:0007669"/>
    <property type="project" value="TreeGrafter"/>
</dbReference>
<comment type="subcellular location">
    <subcellularLocation>
        <location evidence="7">Cell membrane</location>
        <topology evidence="7">Multi-pass membrane protein</topology>
    </subcellularLocation>
    <subcellularLocation>
        <location evidence="1">Membrane</location>
        <topology evidence="1">Multi-pass membrane protein</topology>
    </subcellularLocation>
</comment>
<sequence>MGDRFDRGVYQWFAIVLITLALIVAQPHFEWLAAYPKDLIIPFADWLNAIMDWLVTHLGWLFMGMSWLLEWPIKGVRVVLQALPWSVTGFLFCLVAYIASGWRLAVFTLASCLYMVIIGYWPESMNTLSLVAISVPMAILLGFGLGVWAFYSRRAERAIMPLLDILQTVPAFAYLLLILMLFGFGTVVGLIASVLYSFPPMVRNTIVGLRRVAAEVIESGLMSGATGRQLFWQVRVPSAKRQLLLGVNQATMASLSMVIIASIIGGTADIGWEVLSQIRKAQFGESLLAGLVIALMAMVIDRVTSGLATQSGDYKNLKRSQSLRHRTVLIAGGGAVALYALAKFIPALEIWPRDLEFSPARSMNESLTYLVVNFRTEIETVKTLAFFFVMLPTKIGLQGSVSPFTWGFELQTWHSLSYAAGMTLIGAFCAYRVNANVAIFVLLFAIFFYFGLTKMPWPALLLIYSYAAWRIGGTRLGLGTFFGLGFIVVTGIWPEAMLSVYLCSIAVIISFILGAGLGIWAASNDTVSAILRPINDTLQTMPLFVILIPFVMIFKIGEFTALLAIVAYAIVPAIRYTEHGLRNLPEGVIEAAQMMGCSHRQMLWSVKIPLALPVMMLGLNQTIMYGIAMLVIAALVGTNGLEQIVYIGLSDGNFGLGLIAGISLAIIAMIADRTTQACSRKRQSIVEARIW</sequence>
<evidence type="ECO:0000313" key="9">
    <source>
        <dbReference type="EMBL" id="ADI16323.1"/>
    </source>
</evidence>
<keyword evidence="5 7" id="KW-1133">Transmembrane helix</keyword>
<evidence type="ECO:0000256" key="6">
    <source>
        <dbReference type="ARBA" id="ARBA00023136"/>
    </source>
</evidence>
<dbReference type="PANTHER" id="PTHR47737:SF1">
    <property type="entry name" value="GLYCINE BETAINE_PROLINE BETAINE TRANSPORT SYSTEM PERMEASE PROTEIN PROW"/>
    <property type="match status" value="1"/>
</dbReference>
<evidence type="ECO:0000256" key="2">
    <source>
        <dbReference type="ARBA" id="ARBA00022448"/>
    </source>
</evidence>
<name>E0XPI2_9BACT</name>
<comment type="similarity">
    <text evidence="7">Belongs to the binding-protein-dependent transport system permease family.</text>
</comment>
<feature type="transmembrane region" description="Helical" evidence="7">
    <location>
        <begin position="287"/>
        <end position="308"/>
    </location>
</feature>
<organism evidence="9">
    <name type="scientific">uncultured bacterium HF0070_11A08</name>
    <dbReference type="NCBI Taxonomy" id="710812"/>
    <lineage>
        <taxon>Bacteria</taxon>
        <taxon>environmental samples</taxon>
    </lineage>
</organism>
<dbReference type="InterPro" id="IPR000515">
    <property type="entry name" value="MetI-like"/>
</dbReference>
<feature type="transmembrane region" description="Helical" evidence="7">
    <location>
        <begin position="243"/>
        <end position="267"/>
    </location>
</feature>
<feature type="transmembrane region" description="Helical" evidence="7">
    <location>
        <begin position="78"/>
        <end position="98"/>
    </location>
</feature>
<feature type="transmembrane region" description="Helical" evidence="7">
    <location>
        <begin position="128"/>
        <end position="151"/>
    </location>
</feature>
<evidence type="ECO:0000256" key="7">
    <source>
        <dbReference type="RuleBase" id="RU363032"/>
    </source>
</evidence>